<evidence type="ECO:0000313" key="8">
    <source>
        <dbReference type="EMBL" id="MFD0867705.1"/>
    </source>
</evidence>
<proteinExistence type="predicted"/>
<dbReference type="RefSeq" id="WP_144935424.1">
    <property type="nucleotide sequence ID" value="NZ_JBHTIU010000002.1"/>
</dbReference>
<dbReference type="EMBL" id="JBHTIU010000002">
    <property type="protein sequence ID" value="MFD0867705.1"/>
    <property type="molecule type" value="Genomic_DNA"/>
</dbReference>
<dbReference type="Proteomes" id="UP001597120">
    <property type="component" value="Unassembled WGS sequence"/>
</dbReference>
<keyword evidence="2" id="KW-1003">Cell membrane</keyword>
<evidence type="ECO:0000256" key="5">
    <source>
        <dbReference type="ARBA" id="ARBA00023136"/>
    </source>
</evidence>
<reference evidence="9" key="1">
    <citation type="journal article" date="2019" name="Int. J. Syst. Evol. Microbiol.">
        <title>The Global Catalogue of Microorganisms (GCM) 10K type strain sequencing project: providing services to taxonomists for standard genome sequencing and annotation.</title>
        <authorList>
            <consortium name="The Broad Institute Genomics Platform"/>
            <consortium name="The Broad Institute Genome Sequencing Center for Infectious Disease"/>
            <person name="Wu L."/>
            <person name="Ma J."/>
        </authorList>
    </citation>
    <scope>NUCLEOTIDE SEQUENCE [LARGE SCALE GENOMIC DNA]</scope>
    <source>
        <strain evidence="9">CCUG 57263</strain>
    </source>
</reference>
<accession>A0ABW3D2S6</accession>
<evidence type="ECO:0000256" key="1">
    <source>
        <dbReference type="ARBA" id="ARBA00004651"/>
    </source>
</evidence>
<feature type="transmembrane region" description="Helical" evidence="7">
    <location>
        <begin position="120"/>
        <end position="143"/>
    </location>
</feature>
<feature type="transmembrane region" description="Helical" evidence="7">
    <location>
        <begin position="15"/>
        <end position="35"/>
    </location>
</feature>
<keyword evidence="5 7" id="KW-0472">Membrane</keyword>
<gene>
    <name evidence="8" type="ORF">ACFQ03_00905</name>
</gene>
<feature type="transmembrane region" description="Helical" evidence="7">
    <location>
        <begin position="87"/>
        <end position="108"/>
    </location>
</feature>
<feature type="compositionally biased region" description="Basic and acidic residues" evidence="6">
    <location>
        <begin position="284"/>
        <end position="293"/>
    </location>
</feature>
<evidence type="ECO:0000256" key="2">
    <source>
        <dbReference type="ARBA" id="ARBA00022475"/>
    </source>
</evidence>
<evidence type="ECO:0000256" key="4">
    <source>
        <dbReference type="ARBA" id="ARBA00022989"/>
    </source>
</evidence>
<keyword evidence="3 7" id="KW-0812">Transmembrane</keyword>
<feature type="transmembrane region" description="Helical" evidence="7">
    <location>
        <begin position="240"/>
        <end position="259"/>
    </location>
</feature>
<feature type="transmembrane region" description="Helical" evidence="7">
    <location>
        <begin position="47"/>
        <end position="67"/>
    </location>
</feature>
<feature type="transmembrane region" description="Helical" evidence="7">
    <location>
        <begin position="198"/>
        <end position="220"/>
    </location>
</feature>
<dbReference type="InterPro" id="IPR019108">
    <property type="entry name" value="Caa3_assmbl_CtaG-rel"/>
</dbReference>
<organism evidence="8 9">
    <name type="scientific">Paenibacillus residui</name>
    <dbReference type="NCBI Taxonomy" id="629724"/>
    <lineage>
        <taxon>Bacteria</taxon>
        <taxon>Bacillati</taxon>
        <taxon>Bacillota</taxon>
        <taxon>Bacilli</taxon>
        <taxon>Bacillales</taxon>
        <taxon>Paenibacillaceae</taxon>
        <taxon>Paenibacillus</taxon>
    </lineage>
</organism>
<protein>
    <submittedName>
        <fullName evidence="8">Cytochrome c oxidase assembly protein</fullName>
    </submittedName>
</protein>
<feature type="region of interest" description="Disordered" evidence="6">
    <location>
        <begin position="273"/>
        <end position="304"/>
    </location>
</feature>
<comment type="caution">
    <text evidence="8">The sequence shown here is derived from an EMBL/GenBank/DDBJ whole genome shotgun (WGS) entry which is preliminary data.</text>
</comment>
<comment type="subcellular location">
    <subcellularLocation>
        <location evidence="1">Cell membrane</location>
        <topology evidence="1">Multi-pass membrane protein</topology>
    </subcellularLocation>
</comment>
<feature type="transmembrane region" description="Helical" evidence="7">
    <location>
        <begin position="155"/>
        <end position="177"/>
    </location>
</feature>
<evidence type="ECO:0000313" key="9">
    <source>
        <dbReference type="Proteomes" id="UP001597120"/>
    </source>
</evidence>
<dbReference type="Pfam" id="PF09678">
    <property type="entry name" value="Caa3_CtaG"/>
    <property type="match status" value="1"/>
</dbReference>
<name>A0ABW3D2S6_9BACL</name>
<evidence type="ECO:0000256" key="7">
    <source>
        <dbReference type="SAM" id="Phobius"/>
    </source>
</evidence>
<keyword evidence="4 7" id="KW-1133">Transmembrane helix</keyword>
<evidence type="ECO:0000256" key="3">
    <source>
        <dbReference type="ARBA" id="ARBA00022692"/>
    </source>
</evidence>
<evidence type="ECO:0000256" key="6">
    <source>
        <dbReference type="SAM" id="MobiDB-lite"/>
    </source>
</evidence>
<keyword evidence="9" id="KW-1185">Reference proteome</keyword>
<sequence>MPNTGHIHQNPDFFALWRPDILLLVILAGVVYFYLMGPGRKFFAESGPVSGGTKALMITALGVYYLAQGTPINYYGHSHLFSSHMLQMSLIYLVFPPLFYLGLPHWLIKSIIEIKWIKPWLYRITHPLISVIVFNALFSFYHIPTIFNYIMEVHYLHLIYHWVLMLTAFQMWFPIFVKDPKWSRLNGLQKMVYMFANGVLLTPACALLIFTQVLVYDVYMGAPQTLFFLPSLDDQQMGGVVMKIMQEIVYGIVLAYSFFEWFRSERKKEEQMDRDLLESLQPMKRSESGETRDSVLNPKQVPSS</sequence>